<organism evidence="1 2">
    <name type="scientific">Collybia nuda</name>
    <dbReference type="NCBI Taxonomy" id="64659"/>
    <lineage>
        <taxon>Eukaryota</taxon>
        <taxon>Fungi</taxon>
        <taxon>Dikarya</taxon>
        <taxon>Basidiomycota</taxon>
        <taxon>Agaricomycotina</taxon>
        <taxon>Agaricomycetes</taxon>
        <taxon>Agaricomycetidae</taxon>
        <taxon>Agaricales</taxon>
        <taxon>Tricholomatineae</taxon>
        <taxon>Clitocybaceae</taxon>
        <taxon>Collybia</taxon>
    </lineage>
</organism>
<keyword evidence="2" id="KW-1185">Reference proteome</keyword>
<feature type="non-terminal residue" evidence="1">
    <location>
        <position position="85"/>
    </location>
</feature>
<accession>A0A9P5XTM2</accession>
<dbReference type="AlphaFoldDB" id="A0A9P5XTM2"/>
<dbReference type="EMBL" id="MU150412">
    <property type="protein sequence ID" value="KAF9456628.1"/>
    <property type="molecule type" value="Genomic_DNA"/>
</dbReference>
<evidence type="ECO:0000313" key="2">
    <source>
        <dbReference type="Proteomes" id="UP000807353"/>
    </source>
</evidence>
<dbReference type="Proteomes" id="UP000807353">
    <property type="component" value="Unassembled WGS sequence"/>
</dbReference>
<feature type="non-terminal residue" evidence="1">
    <location>
        <position position="1"/>
    </location>
</feature>
<sequence>SFLPARLLLIPPAQSLPHDKIQGYLYELVRAAQVAAEAQACSSILAGIGSESDDTGDAAFWLGEGQFEGQAEEVVRALGLIDWAG</sequence>
<protein>
    <submittedName>
        <fullName evidence="1">Uncharacterized protein</fullName>
    </submittedName>
</protein>
<evidence type="ECO:0000313" key="1">
    <source>
        <dbReference type="EMBL" id="KAF9456628.1"/>
    </source>
</evidence>
<comment type="caution">
    <text evidence="1">The sequence shown here is derived from an EMBL/GenBank/DDBJ whole genome shotgun (WGS) entry which is preliminary data.</text>
</comment>
<proteinExistence type="predicted"/>
<gene>
    <name evidence="1" type="ORF">BDZ94DRAFT_1138199</name>
</gene>
<reference evidence="1" key="1">
    <citation type="submission" date="2020-11" db="EMBL/GenBank/DDBJ databases">
        <authorList>
            <consortium name="DOE Joint Genome Institute"/>
            <person name="Ahrendt S."/>
            <person name="Riley R."/>
            <person name="Andreopoulos W."/>
            <person name="Labutti K."/>
            <person name="Pangilinan J."/>
            <person name="Ruiz-Duenas F.J."/>
            <person name="Barrasa J.M."/>
            <person name="Sanchez-Garcia M."/>
            <person name="Camarero S."/>
            <person name="Miyauchi S."/>
            <person name="Serrano A."/>
            <person name="Linde D."/>
            <person name="Babiker R."/>
            <person name="Drula E."/>
            <person name="Ayuso-Fernandez I."/>
            <person name="Pacheco R."/>
            <person name="Padilla G."/>
            <person name="Ferreira P."/>
            <person name="Barriuso J."/>
            <person name="Kellner H."/>
            <person name="Castanera R."/>
            <person name="Alfaro M."/>
            <person name="Ramirez L."/>
            <person name="Pisabarro A.G."/>
            <person name="Kuo A."/>
            <person name="Tritt A."/>
            <person name="Lipzen A."/>
            <person name="He G."/>
            <person name="Yan M."/>
            <person name="Ng V."/>
            <person name="Cullen D."/>
            <person name="Martin F."/>
            <person name="Rosso M.-N."/>
            <person name="Henrissat B."/>
            <person name="Hibbett D."/>
            <person name="Martinez A.T."/>
            <person name="Grigoriev I.V."/>
        </authorList>
    </citation>
    <scope>NUCLEOTIDE SEQUENCE</scope>
    <source>
        <strain evidence="1">CBS 247.69</strain>
    </source>
</reference>
<name>A0A9P5XTM2_9AGAR</name>
<dbReference type="OrthoDB" id="10261040at2759"/>